<comment type="similarity">
    <text evidence="1">Belongs to the NAD(P)-dependent epimerase/dehydratase family.</text>
</comment>
<keyword evidence="3" id="KW-0560">Oxidoreductase</keyword>
<organism evidence="3 4">
    <name type="scientific">Ruminococcus bromii</name>
    <dbReference type="NCBI Taxonomy" id="40518"/>
    <lineage>
        <taxon>Bacteria</taxon>
        <taxon>Bacillati</taxon>
        <taxon>Bacillota</taxon>
        <taxon>Clostridia</taxon>
        <taxon>Eubacteriales</taxon>
        <taxon>Oscillospiraceae</taxon>
        <taxon>Ruminococcus</taxon>
    </lineage>
</organism>
<evidence type="ECO:0000313" key="4">
    <source>
        <dbReference type="Proteomes" id="UP000233425"/>
    </source>
</evidence>
<feature type="domain" description="NAD-dependent epimerase/dehydratase" evidence="2">
    <location>
        <begin position="5"/>
        <end position="233"/>
    </location>
</feature>
<proteinExistence type="inferred from homology"/>
<evidence type="ECO:0000256" key="1">
    <source>
        <dbReference type="ARBA" id="ARBA00007637"/>
    </source>
</evidence>
<evidence type="ECO:0000313" key="3">
    <source>
        <dbReference type="EMBL" id="PKD26905.1"/>
    </source>
</evidence>
<dbReference type="InterPro" id="IPR001509">
    <property type="entry name" value="Epimerase_deHydtase"/>
</dbReference>
<dbReference type="EC" id="1.1.1.281" evidence="3"/>
<dbReference type="GO" id="GO:0033705">
    <property type="term" value="F:GDP-4-dehydro-6-deoxy-D-mannose reductase activity"/>
    <property type="evidence" value="ECO:0007669"/>
    <property type="project" value="UniProtKB-EC"/>
</dbReference>
<dbReference type="AlphaFoldDB" id="A0A2N0UIU8"/>
<dbReference type="SUPFAM" id="SSF51735">
    <property type="entry name" value="NAD(P)-binding Rossmann-fold domains"/>
    <property type="match status" value="1"/>
</dbReference>
<evidence type="ECO:0000259" key="2">
    <source>
        <dbReference type="Pfam" id="PF01370"/>
    </source>
</evidence>
<keyword evidence="4" id="KW-1185">Reference proteome</keyword>
<dbReference type="InterPro" id="IPR036291">
    <property type="entry name" value="NAD(P)-bd_dom_sf"/>
</dbReference>
<dbReference type="Pfam" id="PF01370">
    <property type="entry name" value="Epimerase"/>
    <property type="match status" value="1"/>
</dbReference>
<accession>A0A2N0UIU8</accession>
<dbReference type="Gene3D" id="3.40.50.720">
    <property type="entry name" value="NAD(P)-binding Rossmann-like Domain"/>
    <property type="match status" value="1"/>
</dbReference>
<dbReference type="EMBL" id="NNSR01000073">
    <property type="protein sequence ID" value="PKD26905.1"/>
    <property type="molecule type" value="Genomic_DNA"/>
</dbReference>
<protein>
    <submittedName>
        <fullName evidence="3">GDP-6-deoxy-D-mannose reductase</fullName>
        <ecNumber evidence="3">1.1.1.281</ecNumber>
    </submittedName>
</protein>
<dbReference type="Proteomes" id="UP000233425">
    <property type="component" value="Unassembled WGS sequence"/>
</dbReference>
<reference evidence="3" key="1">
    <citation type="journal article" date="2018" name="Environ. Microbiol.">
        <title>Sporulation capability and amylosome conservation among diverse human colonic and rumen isolates of the keystone starch-degrader Ruminococcus bromii.</title>
        <authorList>
            <person name="Mukhopadhya I."/>
            <person name="Morais S."/>
            <person name="Laverde-Gomez J."/>
            <person name="Sheridan P.O."/>
            <person name="Walker A.W."/>
            <person name="Kelly W."/>
            <person name="Klieve A.V."/>
            <person name="Ouwerkerk D."/>
            <person name="Duncan S.H."/>
            <person name="Louis P."/>
            <person name="Koropatkin N."/>
            <person name="Cockburn D."/>
            <person name="Kibler R."/>
            <person name="Cooper P.J."/>
            <person name="Sandoval C."/>
            <person name="Crost E."/>
            <person name="Juge N."/>
            <person name="Bayer E.A."/>
            <person name="Flint H.J."/>
        </authorList>
    </citation>
    <scope>NUCLEOTIDE SEQUENCE [LARGE SCALE GENOMIC DNA]</scope>
    <source>
        <strain evidence="3">ATCC 27255</strain>
    </source>
</reference>
<comment type="caution">
    <text evidence="3">The sequence shown here is derived from an EMBL/GenBank/DDBJ whole genome shotgun (WGS) entry which is preliminary data.</text>
</comment>
<dbReference type="PANTHER" id="PTHR43000">
    <property type="entry name" value="DTDP-D-GLUCOSE 4,6-DEHYDRATASE-RELATED"/>
    <property type="match status" value="1"/>
</dbReference>
<gene>
    <name evidence="3" type="primary">rmd</name>
    <name evidence="3" type="ORF">RBATCC27255_01770</name>
</gene>
<name>A0A2N0UIU8_9FIRM</name>
<dbReference type="RefSeq" id="WP_101029690.1">
    <property type="nucleotide sequence ID" value="NZ_CABMMZ010000073.1"/>
</dbReference>
<sequence>MKKAIVTGSNGFVGSNVCKRLCAKGVKVFAVVKDENEKIENIKDLNGIEIVYCELDEIETLADRISDRDIDVFYHFAWVGSAGPLRCDENVQLKNALWTARALRTADGMQCKKFVNAGSIMEKETYTAVYTQESKPGLPYIYGAGKLIARAICKPIANSLSIDLCWAVITNAYGVGELSPRFVNSTIRKIIANEPLQFTAATQNYDFIYIDDVARAFEAIGEYGKANKEYTIGSGNAKPLKEFILEMQQELAPEAKPIFGDVPFTGVNMPLEAFDTADIEADCYFKPEISFAEGTRMTMDWIKSVG</sequence>